<gene>
    <name evidence="2" type="ORF">TRITD_5Bv1G243930</name>
</gene>
<reference evidence="2 3" key="1">
    <citation type="submission" date="2017-09" db="EMBL/GenBank/DDBJ databases">
        <authorList>
            <consortium name="International Durum Wheat Genome Sequencing Consortium (IDWGSC)"/>
            <person name="Milanesi L."/>
        </authorList>
    </citation>
    <scope>NUCLEOTIDE SEQUENCE [LARGE SCALE GENOMIC DNA]</scope>
    <source>
        <strain evidence="3">cv. Svevo</strain>
    </source>
</reference>
<dbReference type="EMBL" id="LT934120">
    <property type="protein sequence ID" value="VAI40020.1"/>
    <property type="molecule type" value="Genomic_DNA"/>
</dbReference>
<dbReference type="InterPro" id="IPR055411">
    <property type="entry name" value="LRR_FXL15/At3g58940/PEG3-like"/>
</dbReference>
<accession>A0A9R0XNQ1</accession>
<evidence type="ECO:0000313" key="3">
    <source>
        <dbReference type="Proteomes" id="UP000324705"/>
    </source>
</evidence>
<dbReference type="SUPFAM" id="SSF81383">
    <property type="entry name" value="F-box domain"/>
    <property type="match status" value="1"/>
</dbReference>
<protein>
    <recommendedName>
        <fullName evidence="1">F-box/LRR-repeat protein 15/At3g58940/PEG3-like LRR domain-containing protein</fullName>
    </recommendedName>
</protein>
<dbReference type="PANTHER" id="PTHR34709">
    <property type="entry name" value="OS10G0396666 PROTEIN"/>
    <property type="match status" value="1"/>
</dbReference>
<dbReference type="InterPro" id="IPR036047">
    <property type="entry name" value="F-box-like_dom_sf"/>
</dbReference>
<organism evidence="2 3">
    <name type="scientific">Triticum turgidum subsp. durum</name>
    <name type="common">Durum wheat</name>
    <name type="synonym">Triticum durum</name>
    <dbReference type="NCBI Taxonomy" id="4567"/>
    <lineage>
        <taxon>Eukaryota</taxon>
        <taxon>Viridiplantae</taxon>
        <taxon>Streptophyta</taxon>
        <taxon>Embryophyta</taxon>
        <taxon>Tracheophyta</taxon>
        <taxon>Spermatophyta</taxon>
        <taxon>Magnoliopsida</taxon>
        <taxon>Liliopsida</taxon>
        <taxon>Poales</taxon>
        <taxon>Poaceae</taxon>
        <taxon>BOP clade</taxon>
        <taxon>Pooideae</taxon>
        <taxon>Triticodae</taxon>
        <taxon>Triticeae</taxon>
        <taxon>Triticinae</taxon>
        <taxon>Triticum</taxon>
    </lineage>
</organism>
<name>A0A9R0XNQ1_TRITD</name>
<sequence>MEMESRSARRPLPDRISALPDDLLLLILPRLGCAAAAARTAALSRRWRGAGLWPRLRRIVLRDVPFPSLEAALGGVSAPPPAVSLLQIRITDKRLPEHSRPDSARVNSLLLAAARLQPEELAVALPSGLIDGTLALDLSCFQRTTSIVLDIFSVLLVVPAGVEFPALQKLSLLCCHPDLDLGSFIPCCPRLRTLWLDGFFFQEGVLSIDSASLQELVVDSEKGLAEHINIVAPMLKRLTMSFLSSGLSISVLAPMLDKVSWRCCYTRHSVWFGIWRLKEVLLRTADTQGQLLSLRIHLAAGWSFPNGEEGNFTHEIEKHMIANFSVLELYITREEHVYGAPVFHLLGMNQIRSAMQKLKITLPGPAIIFCSE</sequence>
<dbReference type="AlphaFoldDB" id="A0A9R0XNQ1"/>
<dbReference type="Gramene" id="TRITD5Bv1G243930.1">
    <property type="protein sequence ID" value="TRITD5Bv1G243930.1"/>
    <property type="gene ID" value="TRITD5Bv1G243930"/>
</dbReference>
<evidence type="ECO:0000259" key="1">
    <source>
        <dbReference type="Pfam" id="PF24758"/>
    </source>
</evidence>
<dbReference type="Pfam" id="PF24758">
    <property type="entry name" value="LRR_At5g56370"/>
    <property type="match status" value="1"/>
</dbReference>
<dbReference type="PANTHER" id="PTHR34709:SF54">
    <property type="entry name" value="GENOME ASSEMBLY, CHROMOSOME: II"/>
    <property type="match status" value="1"/>
</dbReference>
<feature type="domain" description="F-box/LRR-repeat protein 15/At3g58940/PEG3-like LRR" evidence="1">
    <location>
        <begin position="120"/>
        <end position="241"/>
    </location>
</feature>
<keyword evidence="3" id="KW-1185">Reference proteome</keyword>
<dbReference type="Proteomes" id="UP000324705">
    <property type="component" value="Chromosome 5B"/>
</dbReference>
<proteinExistence type="predicted"/>
<evidence type="ECO:0000313" key="2">
    <source>
        <dbReference type="EMBL" id="VAI40020.1"/>
    </source>
</evidence>
<dbReference type="InterPro" id="IPR055312">
    <property type="entry name" value="FBL15-like"/>
</dbReference>